<feature type="transmembrane region" description="Helical" evidence="1">
    <location>
        <begin position="15"/>
        <end position="36"/>
    </location>
</feature>
<evidence type="ECO:0000313" key="4">
    <source>
        <dbReference type="Proteomes" id="UP001597497"/>
    </source>
</evidence>
<keyword evidence="1" id="KW-1133">Transmembrane helix</keyword>
<dbReference type="PANTHER" id="PTHR35342">
    <property type="entry name" value="TRICARBOXYLIC TRANSPORT PROTEIN"/>
    <property type="match status" value="1"/>
</dbReference>
<feature type="transmembrane region" description="Helical" evidence="1">
    <location>
        <begin position="255"/>
        <end position="277"/>
    </location>
</feature>
<feature type="transmembrane region" description="Helical" evidence="1">
    <location>
        <begin position="199"/>
        <end position="216"/>
    </location>
</feature>
<feature type="transmembrane region" description="Helical" evidence="1">
    <location>
        <begin position="166"/>
        <end position="187"/>
    </location>
</feature>
<feature type="transmembrane region" description="Helical" evidence="1">
    <location>
        <begin position="356"/>
        <end position="376"/>
    </location>
</feature>
<dbReference type="Proteomes" id="UP001597497">
    <property type="component" value="Unassembled WGS sequence"/>
</dbReference>
<dbReference type="PANTHER" id="PTHR35342:SF5">
    <property type="entry name" value="TRICARBOXYLIC TRANSPORT PROTEIN"/>
    <property type="match status" value="1"/>
</dbReference>
<feature type="transmembrane region" description="Helical" evidence="1">
    <location>
        <begin position="56"/>
        <end position="78"/>
    </location>
</feature>
<reference evidence="4" key="1">
    <citation type="journal article" date="2019" name="Int. J. Syst. Evol. Microbiol.">
        <title>The Global Catalogue of Microorganisms (GCM) 10K type strain sequencing project: providing services to taxonomists for standard genome sequencing and annotation.</title>
        <authorList>
            <consortium name="The Broad Institute Genomics Platform"/>
            <consortium name="The Broad Institute Genome Sequencing Center for Infectious Disease"/>
            <person name="Wu L."/>
            <person name="Ma J."/>
        </authorList>
    </citation>
    <scope>NUCLEOTIDE SEQUENCE [LARGE SCALE GENOMIC DNA]</scope>
    <source>
        <strain evidence="4">KCTC 33676</strain>
    </source>
</reference>
<keyword evidence="1" id="KW-0472">Membrane</keyword>
<organism evidence="3 4">
    <name type="scientific">Marinicrinis sediminis</name>
    <dbReference type="NCBI Taxonomy" id="1652465"/>
    <lineage>
        <taxon>Bacteria</taxon>
        <taxon>Bacillati</taxon>
        <taxon>Bacillota</taxon>
        <taxon>Bacilli</taxon>
        <taxon>Bacillales</taxon>
        <taxon>Paenibacillaceae</taxon>
    </lineage>
</organism>
<keyword evidence="1" id="KW-0812">Transmembrane</keyword>
<dbReference type="InterPro" id="IPR002823">
    <property type="entry name" value="DUF112_TM"/>
</dbReference>
<evidence type="ECO:0000313" key="3">
    <source>
        <dbReference type="EMBL" id="MFD2670938.1"/>
    </source>
</evidence>
<protein>
    <submittedName>
        <fullName evidence="3">Tripartite tricarboxylate transporter permease</fullName>
    </submittedName>
</protein>
<feature type="transmembrane region" description="Helical" evidence="1">
    <location>
        <begin position="143"/>
        <end position="159"/>
    </location>
</feature>
<feature type="transmembrane region" description="Helical" evidence="1">
    <location>
        <begin position="388"/>
        <end position="420"/>
    </location>
</feature>
<accession>A0ABW5R7F6</accession>
<sequence length="500" mass="52747">MDILTAIQTLADPTLILFMILGVLTGTIVGAIPGLTGPMALGIAIPLTFTMEPMQAILLLFGIYFGAVYAGAITAIMINTPGTNAGAAAALDGYPLTLKGQSRKALQMSAISEFIGAFISVLALVLFAPLLSKVAMNFGPSEYFALGIFGLSVVASVAGKSLSKALFVAAIGVFISLIGRDPVTGVARFTFGSPYLEDGVPLVAALIGLFAISEVLKKFLSGHHSQQQNQKIEVTGEALTFKEFRRSFKTMIKGGFIGVFIGILPGSGAVIASFLSYNEAIRSSKTPENYGKGELDGVAAVESGAGGTEASSVIPLLTFGIPGDVSTAIILGAMILHGIQVGPQLFEHSGGMVSSLFLGILILEIIVLIVGWYGSIYIAKIAKVPTQFLFPIIIVLIVTGTFALQNSIFTVWVTLLFGLIGFAMHRFGYPVPPLLLGLILGPIIERNFLRSVATTGGDLSFLYTRPITLGILIAAVFFIYLTINMHRKSQKRMKPAGTDS</sequence>
<feature type="transmembrane region" description="Helical" evidence="1">
    <location>
        <begin position="313"/>
        <end position="336"/>
    </location>
</feature>
<dbReference type="RefSeq" id="WP_379928360.1">
    <property type="nucleotide sequence ID" value="NZ_JBHUMM010000007.1"/>
</dbReference>
<comment type="caution">
    <text evidence="3">The sequence shown here is derived from an EMBL/GenBank/DDBJ whole genome shotgun (WGS) entry which is preliminary data.</text>
</comment>
<dbReference type="EMBL" id="JBHUMM010000007">
    <property type="protein sequence ID" value="MFD2670938.1"/>
    <property type="molecule type" value="Genomic_DNA"/>
</dbReference>
<feature type="transmembrane region" description="Helical" evidence="1">
    <location>
        <begin position="110"/>
        <end position="131"/>
    </location>
</feature>
<feature type="transmembrane region" description="Helical" evidence="1">
    <location>
        <begin position="464"/>
        <end position="483"/>
    </location>
</feature>
<feature type="transmembrane region" description="Helical" evidence="1">
    <location>
        <begin position="427"/>
        <end position="444"/>
    </location>
</feature>
<dbReference type="Pfam" id="PF01970">
    <property type="entry name" value="TctA"/>
    <property type="match status" value="1"/>
</dbReference>
<keyword evidence="4" id="KW-1185">Reference proteome</keyword>
<evidence type="ECO:0000256" key="1">
    <source>
        <dbReference type="SAM" id="Phobius"/>
    </source>
</evidence>
<evidence type="ECO:0000259" key="2">
    <source>
        <dbReference type="Pfam" id="PF01970"/>
    </source>
</evidence>
<proteinExistence type="predicted"/>
<name>A0ABW5R7F6_9BACL</name>
<gene>
    <name evidence="3" type="ORF">ACFSUC_04860</name>
</gene>
<feature type="domain" description="DUF112" evidence="2">
    <location>
        <begin position="16"/>
        <end position="436"/>
    </location>
</feature>